<organism evidence="2 3">
    <name type="scientific">Enterobacter cloacae subsp. cloacae (strain ATCC 13047 / DSM 30054 / NBRC 13535 / NCTC 10005 / WDCM 00083 / NCDC 279-56)</name>
    <dbReference type="NCBI Taxonomy" id="716541"/>
    <lineage>
        <taxon>Bacteria</taxon>
        <taxon>Pseudomonadati</taxon>
        <taxon>Pseudomonadota</taxon>
        <taxon>Gammaproteobacteria</taxon>
        <taxon>Enterobacterales</taxon>
        <taxon>Enterobacteriaceae</taxon>
        <taxon>Enterobacter</taxon>
        <taxon>Enterobacter cloacae complex</taxon>
    </lineage>
</organism>
<dbReference type="SUPFAM" id="SSF52540">
    <property type="entry name" value="P-loop containing nucleoside triphosphate hydrolases"/>
    <property type="match status" value="1"/>
</dbReference>
<dbReference type="Gene3D" id="3.40.50.300">
    <property type="entry name" value="P-loop containing nucleotide triphosphate hydrolases"/>
    <property type="match status" value="1"/>
</dbReference>
<dbReference type="HOGENOM" id="CLU_037612_1_1_6"/>
<sequence length="286" mass="31224">MTKKPSNLKKTLLSQAVIKAIKSLCPVLCTGNGKGGVGKSTWAFHIAAAAVEAGLKPLLIDMDEHLTLTVTGSTHPELPDYAFSCDMFTDEGITKPIMELELLPGCWFLPRDSRLDEVNSTPFESGIVLYPHSHLESLREQFDLIIIDTPPGKGNLQQAAFLCADTAAMITELSNVSIHGLVTAISVIEQLVETLTDGETDSPYKVPAFIVVPNKYNSRSDGEKALLSELRTNEILLTNEVNVRTPIKFATDNLVPIWKINNGNARLAAKEMRSAIKTILELAVKK</sequence>
<dbReference type="EMBL" id="CP001920">
    <property type="protein sequence ID" value="ADF65010.1"/>
    <property type="molecule type" value="Genomic_DNA"/>
</dbReference>
<dbReference type="OrthoDB" id="69313at2"/>
<evidence type="ECO:0000313" key="3">
    <source>
        <dbReference type="Proteomes" id="UP000002363"/>
    </source>
</evidence>
<reference evidence="2 3" key="1">
    <citation type="journal article" date="2010" name="J. Bacteriol.">
        <title>Complete genome sequence of Enterobacter cloacae subsp. cloacae type strain ATCC 13047.</title>
        <authorList>
            <person name="Ren Y."/>
            <person name="Ren Y."/>
            <person name="Zhou Z."/>
            <person name="Guo X."/>
            <person name="Li Y."/>
            <person name="Feng L."/>
            <person name="Wang L."/>
        </authorList>
    </citation>
    <scope>NUCLEOTIDE SEQUENCE [LARGE SCALE GENOMIC DNA]</scope>
    <source>
        <strain evidence="3">ATCC 13047 / DSM 30054 / NBRC 13535 / NCTC 10005 / WDCM 00083 / NCDC 279-56</strain>
        <plasmid evidence="2">pECL_B</plasmid>
    </source>
</reference>
<dbReference type="PANTHER" id="PTHR13696:SF99">
    <property type="entry name" value="COBYRINIC ACID AC-DIAMIDE SYNTHASE"/>
    <property type="match status" value="1"/>
</dbReference>
<dbReference type="KEGG" id="enc:ECL_B048"/>
<dbReference type="CDD" id="cd02042">
    <property type="entry name" value="ParAB_family"/>
    <property type="match status" value="1"/>
</dbReference>
<dbReference type="PATRIC" id="fig|716541.4.peg.252"/>
<dbReference type="InterPro" id="IPR050678">
    <property type="entry name" value="DNA_Partitioning_ATPase"/>
</dbReference>
<name>A0A0H3CWN5_ENTCC</name>
<protein>
    <recommendedName>
        <fullName evidence="1">AAA domain-containing protein</fullName>
    </recommendedName>
</protein>
<dbReference type="Pfam" id="PF13614">
    <property type="entry name" value="AAA_31"/>
    <property type="match status" value="1"/>
</dbReference>
<dbReference type="InterPro" id="IPR027417">
    <property type="entry name" value="P-loop_NTPase"/>
</dbReference>
<dbReference type="InterPro" id="IPR025669">
    <property type="entry name" value="AAA_dom"/>
</dbReference>
<gene>
    <name evidence="2" type="ordered locus">ECL_B048</name>
</gene>
<accession>A0A0H3CWN5</accession>
<feature type="domain" description="AAA" evidence="1">
    <location>
        <begin position="28"/>
        <end position="195"/>
    </location>
</feature>
<keyword evidence="2" id="KW-0614">Plasmid</keyword>
<proteinExistence type="predicted"/>
<dbReference type="Proteomes" id="UP000002363">
    <property type="component" value="Plasmid pECL_B"/>
</dbReference>
<keyword evidence="3" id="KW-1185">Reference proteome</keyword>
<dbReference type="PANTHER" id="PTHR13696">
    <property type="entry name" value="P-LOOP CONTAINING NUCLEOSIDE TRIPHOSPHATE HYDROLASE"/>
    <property type="match status" value="1"/>
</dbReference>
<evidence type="ECO:0000259" key="1">
    <source>
        <dbReference type="Pfam" id="PF13614"/>
    </source>
</evidence>
<dbReference type="EnsemblBacteria" id="ADF65010">
    <property type="protein sequence ID" value="ADF65010"/>
    <property type="gene ID" value="ECL_B048"/>
</dbReference>
<geneLocation type="plasmid" evidence="2 3">
    <name>pECL_B</name>
</geneLocation>
<dbReference type="AlphaFoldDB" id="A0A0H3CWN5"/>
<evidence type="ECO:0000313" key="2">
    <source>
        <dbReference type="EMBL" id="ADF65010.1"/>
    </source>
</evidence>
<dbReference type="RefSeq" id="WP_013087318.1">
    <property type="nucleotide sequence ID" value="NC_014108.1"/>
</dbReference>